<dbReference type="Proteomes" id="UP001596501">
    <property type="component" value="Unassembled WGS sequence"/>
</dbReference>
<dbReference type="RefSeq" id="WP_382221850.1">
    <property type="nucleotide sequence ID" value="NZ_JBHTCA010000004.1"/>
</dbReference>
<comment type="caution">
    <text evidence="1">The sequence shown here is derived from an EMBL/GenBank/DDBJ whole genome shotgun (WGS) entry which is preliminary data.</text>
</comment>
<sequence length="92" mass="10437">MSQAQQVKPPLSETEHWELSQIRATLRLAAFAVEAERVLRDLENGARRDPNMGRLLDAWTEQRLQWTEYAGAAPLVLDGLYCRLGVMLDLEG</sequence>
<protein>
    <submittedName>
        <fullName evidence="1">Uncharacterized protein</fullName>
    </submittedName>
</protein>
<organism evidence="1 2">
    <name type="scientific">Hydrogenophaga atypica</name>
    <dbReference type="NCBI Taxonomy" id="249409"/>
    <lineage>
        <taxon>Bacteria</taxon>
        <taxon>Pseudomonadati</taxon>
        <taxon>Pseudomonadota</taxon>
        <taxon>Betaproteobacteria</taxon>
        <taxon>Burkholderiales</taxon>
        <taxon>Comamonadaceae</taxon>
        <taxon>Hydrogenophaga</taxon>
    </lineage>
</organism>
<evidence type="ECO:0000313" key="1">
    <source>
        <dbReference type="EMBL" id="MFC7408897.1"/>
    </source>
</evidence>
<gene>
    <name evidence="1" type="ORF">ACFQPB_08495</name>
</gene>
<keyword evidence="2" id="KW-1185">Reference proteome</keyword>
<accession>A0ABW2QIQ4</accession>
<proteinExistence type="predicted"/>
<reference evidence="2" key="1">
    <citation type="journal article" date="2019" name="Int. J. Syst. Evol. Microbiol.">
        <title>The Global Catalogue of Microorganisms (GCM) 10K type strain sequencing project: providing services to taxonomists for standard genome sequencing and annotation.</title>
        <authorList>
            <consortium name="The Broad Institute Genomics Platform"/>
            <consortium name="The Broad Institute Genome Sequencing Center for Infectious Disease"/>
            <person name="Wu L."/>
            <person name="Ma J."/>
        </authorList>
    </citation>
    <scope>NUCLEOTIDE SEQUENCE [LARGE SCALE GENOMIC DNA]</scope>
    <source>
        <strain evidence="2">CGMCC 1.12371</strain>
    </source>
</reference>
<name>A0ABW2QIQ4_9BURK</name>
<dbReference type="EMBL" id="JBHTCA010000004">
    <property type="protein sequence ID" value="MFC7408897.1"/>
    <property type="molecule type" value="Genomic_DNA"/>
</dbReference>
<evidence type="ECO:0000313" key="2">
    <source>
        <dbReference type="Proteomes" id="UP001596501"/>
    </source>
</evidence>